<reference evidence="7 8" key="1">
    <citation type="submission" date="2019-03" db="EMBL/GenBank/DDBJ databases">
        <title>Genomic Encyclopedia of Type Strains, Phase III (KMG-III): the genomes of soil and plant-associated and newly described type strains.</title>
        <authorList>
            <person name="Whitman W."/>
        </authorList>
    </citation>
    <scope>NUCLEOTIDE SEQUENCE [LARGE SCALE GENOMIC DNA]</scope>
    <source>
        <strain evidence="7 8">CGMCC 1.7660</strain>
    </source>
</reference>
<organism evidence="7 8">
    <name type="scientific">Dongia mobilis</name>
    <dbReference type="NCBI Taxonomy" id="578943"/>
    <lineage>
        <taxon>Bacteria</taxon>
        <taxon>Pseudomonadati</taxon>
        <taxon>Pseudomonadota</taxon>
        <taxon>Alphaproteobacteria</taxon>
        <taxon>Rhodospirillales</taxon>
        <taxon>Dongiaceae</taxon>
        <taxon>Dongia</taxon>
    </lineage>
</organism>
<comment type="subcellular location">
    <subcellularLocation>
        <location evidence="1">Cell outer membrane</location>
        <topology evidence="1">Peripheral membrane protein</topology>
    </subcellularLocation>
</comment>
<dbReference type="SUPFAM" id="SSF53955">
    <property type="entry name" value="Lysozyme-like"/>
    <property type="match status" value="1"/>
</dbReference>
<keyword evidence="4" id="KW-0472">Membrane</keyword>
<dbReference type="Gene3D" id="1.10.530.10">
    <property type="match status" value="1"/>
</dbReference>
<evidence type="ECO:0000256" key="1">
    <source>
        <dbReference type="ARBA" id="ARBA00004339"/>
    </source>
</evidence>
<dbReference type="Pfam" id="PF00497">
    <property type="entry name" value="SBP_bac_3"/>
    <property type="match status" value="1"/>
</dbReference>
<dbReference type="CDD" id="cd13403">
    <property type="entry name" value="MLTF-like"/>
    <property type="match status" value="1"/>
</dbReference>
<accession>A0A4R6WXJ1</accession>
<dbReference type="Pfam" id="PF01464">
    <property type="entry name" value="SLT"/>
    <property type="match status" value="1"/>
</dbReference>
<dbReference type="Gene3D" id="3.40.190.10">
    <property type="entry name" value="Periplasmic binding protein-like II"/>
    <property type="match status" value="2"/>
</dbReference>
<feature type="signal peptide" evidence="5">
    <location>
        <begin position="1"/>
        <end position="21"/>
    </location>
</feature>
<evidence type="ECO:0000256" key="5">
    <source>
        <dbReference type="SAM" id="SignalP"/>
    </source>
</evidence>
<dbReference type="Proteomes" id="UP000295783">
    <property type="component" value="Unassembled WGS sequence"/>
</dbReference>
<protein>
    <submittedName>
        <fullName evidence="7">Membrane-bound lytic murein transglycosylase MltF</fullName>
    </submittedName>
</protein>
<proteinExistence type="inferred from homology"/>
<gene>
    <name evidence="7" type="ORF">A8950_2137</name>
</gene>
<dbReference type="InterPro" id="IPR008258">
    <property type="entry name" value="Transglycosylase_SLT_dom_1"/>
</dbReference>
<dbReference type="EMBL" id="SNYW01000008">
    <property type="protein sequence ID" value="TDQ82315.1"/>
    <property type="molecule type" value="Genomic_DNA"/>
</dbReference>
<evidence type="ECO:0000313" key="7">
    <source>
        <dbReference type="EMBL" id="TDQ82315.1"/>
    </source>
</evidence>
<dbReference type="InterPro" id="IPR023346">
    <property type="entry name" value="Lysozyme-like_dom_sf"/>
</dbReference>
<keyword evidence="3 5" id="KW-0732">Signal</keyword>
<comment type="similarity">
    <text evidence="2">Belongs to the virb1 family.</text>
</comment>
<feature type="chain" id="PRO_5020840505" evidence="5">
    <location>
        <begin position="22"/>
        <end position="485"/>
    </location>
</feature>
<evidence type="ECO:0000256" key="2">
    <source>
        <dbReference type="ARBA" id="ARBA00009387"/>
    </source>
</evidence>
<evidence type="ECO:0000259" key="6">
    <source>
        <dbReference type="SMART" id="SM00062"/>
    </source>
</evidence>
<dbReference type="AlphaFoldDB" id="A0A4R6WXJ1"/>
<dbReference type="CDD" id="cd01009">
    <property type="entry name" value="PBP2_YfhD_N"/>
    <property type="match status" value="1"/>
</dbReference>
<dbReference type="GO" id="GO:0009279">
    <property type="term" value="C:cell outer membrane"/>
    <property type="evidence" value="ECO:0007669"/>
    <property type="project" value="UniProtKB-SubCell"/>
</dbReference>
<feature type="domain" description="Solute-binding protein family 3/N-terminal" evidence="6">
    <location>
        <begin position="62"/>
        <end position="303"/>
    </location>
</feature>
<keyword evidence="4" id="KW-0998">Cell outer membrane</keyword>
<evidence type="ECO:0000313" key="8">
    <source>
        <dbReference type="Proteomes" id="UP000295783"/>
    </source>
</evidence>
<evidence type="ECO:0000256" key="3">
    <source>
        <dbReference type="ARBA" id="ARBA00022729"/>
    </source>
</evidence>
<sequence>MRNWLLSLLLLLVLGAPTANADDTALPPAELSAAEEAEVDAIALPLPPPWTGDFDGMRERRLVRILVAHSKTLYFHDRGMERGIDAEYARAFEAWLNKKLKTKALKLRVALVPVPRDRLLSGLVDGIGDIAAGALTITPGRAAVVDFTDPVATNISELVVTGPKSPPLSSIDDLAGQTVPLRKSSSYYTHVRALSDRLVAAGKAPIKIQIMDEDLEDEGIMEMVNVGLLPLAVVDRYKGLFWAQVLTDLKVREDLVVNAGGNIAWAVRKDSPLLAAEINTFMQDHRVGTTFGNTVVKRYLKSTKALNNAYDKEALAQFRATVGLFRKYAGEYGFDHLMMVAQGFQESKLNQAARSPRGAVGIMQLLPSTAADPVVGITGIEEDAEKNIHAGIKYMSVLRAKYLDDPDLDERSRTLMTFAAYNAGPGNLRKFRRLADKEGRDPNRWFDNVEVAAAKIVGAETVQYVSNIYKYYVAYKLISDGAMQP</sequence>
<dbReference type="PANTHER" id="PTHR35936:SF19">
    <property type="entry name" value="AMINO-ACID-BINDING PROTEIN YXEM-RELATED"/>
    <property type="match status" value="1"/>
</dbReference>
<dbReference type="OrthoDB" id="9801695at2"/>
<dbReference type="InterPro" id="IPR001638">
    <property type="entry name" value="Solute-binding_3/MltF_N"/>
</dbReference>
<keyword evidence="8" id="KW-1185">Reference proteome</keyword>
<dbReference type="SUPFAM" id="SSF53850">
    <property type="entry name" value="Periplasmic binding protein-like II"/>
    <property type="match status" value="1"/>
</dbReference>
<name>A0A4R6WXJ1_9PROT</name>
<dbReference type="RefSeq" id="WP_133613603.1">
    <property type="nucleotide sequence ID" value="NZ_SNYW01000008.1"/>
</dbReference>
<dbReference type="SMART" id="SM00062">
    <property type="entry name" value="PBPb"/>
    <property type="match status" value="1"/>
</dbReference>
<dbReference type="PANTHER" id="PTHR35936">
    <property type="entry name" value="MEMBRANE-BOUND LYTIC MUREIN TRANSGLYCOSYLASE F"/>
    <property type="match status" value="1"/>
</dbReference>
<comment type="caution">
    <text evidence="7">The sequence shown here is derived from an EMBL/GenBank/DDBJ whole genome shotgun (WGS) entry which is preliminary data.</text>
</comment>
<evidence type="ECO:0000256" key="4">
    <source>
        <dbReference type="ARBA" id="ARBA00023237"/>
    </source>
</evidence>